<reference evidence="1 2" key="1">
    <citation type="submission" date="2021-01" db="EMBL/GenBank/DDBJ databases">
        <title>Carboxyliciviraga sp.nov., isolated from coastal sediments.</title>
        <authorList>
            <person name="Lu D."/>
            <person name="Zhang T."/>
        </authorList>
    </citation>
    <scope>NUCLEOTIDE SEQUENCE [LARGE SCALE GENOMIC DNA]</scope>
    <source>
        <strain evidence="1 2">N1Y132</strain>
    </source>
</reference>
<gene>
    <name evidence="1" type="ORF">JIV24_22165</name>
</gene>
<keyword evidence="2" id="KW-1185">Reference proteome</keyword>
<dbReference type="Proteomes" id="UP000605676">
    <property type="component" value="Unassembled WGS sequence"/>
</dbReference>
<name>A0ABS1HQT4_9BACT</name>
<accession>A0ABS1HQT4</accession>
<sequence>MKNSILYLLFLILLVLNPLQSIYGQQIDGPANCRDGINGEILYVLEDSTFIYAREPEDNWFKIRVDAHVDEKDYKNGHLVKGAKLYDINGKVIGVLQKDIETYLDKWYAGGKNYTAVHIESYTFKSNIRNSTILEREIERIVSIEDDYERNEELKELISLFGFQYHSVSDYSVFTYYEYDNQLTCDIRMFIYFDNHDLIGIAKGGRKLNIKSIDRGKIDYEFDIYYFFPLTENAKQQFVEKMDKYFLLRA</sequence>
<comment type="caution">
    <text evidence="1">The sequence shown here is derived from an EMBL/GenBank/DDBJ whole genome shotgun (WGS) entry which is preliminary data.</text>
</comment>
<evidence type="ECO:0000313" key="1">
    <source>
        <dbReference type="EMBL" id="MBK3520053.1"/>
    </source>
</evidence>
<organism evidence="1 2">
    <name type="scientific">Carboxylicivirga marina</name>
    <dbReference type="NCBI Taxonomy" id="2800988"/>
    <lineage>
        <taxon>Bacteria</taxon>
        <taxon>Pseudomonadati</taxon>
        <taxon>Bacteroidota</taxon>
        <taxon>Bacteroidia</taxon>
        <taxon>Marinilabiliales</taxon>
        <taxon>Marinilabiliaceae</taxon>
        <taxon>Carboxylicivirga</taxon>
    </lineage>
</organism>
<evidence type="ECO:0000313" key="2">
    <source>
        <dbReference type="Proteomes" id="UP000605676"/>
    </source>
</evidence>
<evidence type="ECO:0008006" key="3">
    <source>
        <dbReference type="Google" id="ProtNLM"/>
    </source>
</evidence>
<proteinExistence type="predicted"/>
<dbReference type="RefSeq" id="WP_200467270.1">
    <property type="nucleotide sequence ID" value="NZ_JAENRR010000151.1"/>
</dbReference>
<protein>
    <recommendedName>
        <fullName evidence="3">SH3 domain-containing protein</fullName>
    </recommendedName>
</protein>
<dbReference type="EMBL" id="JAENRR010000151">
    <property type="protein sequence ID" value="MBK3520053.1"/>
    <property type="molecule type" value="Genomic_DNA"/>
</dbReference>